<keyword evidence="5 7" id="KW-1133">Transmembrane helix</keyword>
<feature type="transmembrane region" description="Helical" evidence="7">
    <location>
        <begin position="64"/>
        <end position="90"/>
    </location>
</feature>
<feature type="transmembrane region" description="Helical" evidence="7">
    <location>
        <begin position="7"/>
        <end position="33"/>
    </location>
</feature>
<dbReference type="PANTHER" id="PTHR30193">
    <property type="entry name" value="ABC TRANSPORTER PERMEASE PROTEIN"/>
    <property type="match status" value="1"/>
</dbReference>
<dbReference type="SUPFAM" id="SSF161098">
    <property type="entry name" value="MetI-like"/>
    <property type="match status" value="1"/>
</dbReference>
<dbReference type="Gene3D" id="1.10.3720.10">
    <property type="entry name" value="MetI-like"/>
    <property type="match status" value="1"/>
</dbReference>
<feature type="transmembrane region" description="Helical" evidence="7">
    <location>
        <begin position="143"/>
        <end position="160"/>
    </location>
</feature>
<dbReference type="CDD" id="cd06261">
    <property type="entry name" value="TM_PBP2"/>
    <property type="match status" value="1"/>
</dbReference>
<evidence type="ECO:0000256" key="5">
    <source>
        <dbReference type="ARBA" id="ARBA00022989"/>
    </source>
</evidence>
<evidence type="ECO:0000256" key="4">
    <source>
        <dbReference type="ARBA" id="ARBA00022692"/>
    </source>
</evidence>
<evidence type="ECO:0000256" key="6">
    <source>
        <dbReference type="ARBA" id="ARBA00023136"/>
    </source>
</evidence>
<dbReference type="RefSeq" id="WP_353500073.1">
    <property type="nucleotide sequence ID" value="NZ_CP115921.1"/>
</dbReference>
<dbReference type="AlphaFoldDB" id="A0AAU8BSJ8"/>
<dbReference type="PANTHER" id="PTHR30193:SF37">
    <property type="entry name" value="INNER MEMBRANE ABC TRANSPORTER PERMEASE PROTEIN YCJO"/>
    <property type="match status" value="1"/>
</dbReference>
<evidence type="ECO:0000256" key="7">
    <source>
        <dbReference type="RuleBase" id="RU363032"/>
    </source>
</evidence>
<feature type="domain" description="ABC transmembrane type-1" evidence="8">
    <location>
        <begin position="60"/>
        <end position="276"/>
    </location>
</feature>
<comment type="subcellular location">
    <subcellularLocation>
        <location evidence="1 7">Cell membrane</location>
        <topology evidence="1 7">Multi-pass membrane protein</topology>
    </subcellularLocation>
</comment>
<dbReference type="KEGG" id="vck:PG915_19555"/>
<reference evidence="9" key="1">
    <citation type="submission" date="2023-01" db="EMBL/GenBank/DDBJ databases">
        <title>Vibrio sp. CB1-14 genome sequencing.</title>
        <authorList>
            <person name="Otstavnykh N."/>
            <person name="Isaeva M."/>
            <person name="Meleshko D."/>
        </authorList>
    </citation>
    <scope>NUCLEOTIDE SEQUENCE</scope>
    <source>
        <strain evidence="9">CB1-14</strain>
    </source>
</reference>
<dbReference type="PROSITE" id="PS50928">
    <property type="entry name" value="ABC_TM1"/>
    <property type="match status" value="1"/>
</dbReference>
<keyword evidence="2 7" id="KW-0813">Transport</keyword>
<evidence type="ECO:0000313" key="9">
    <source>
        <dbReference type="EMBL" id="XCD18937.1"/>
    </source>
</evidence>
<name>A0AAU8BSJ8_9VIBR</name>
<evidence type="ECO:0000256" key="2">
    <source>
        <dbReference type="ARBA" id="ARBA00022448"/>
    </source>
</evidence>
<feature type="transmembrane region" description="Helical" evidence="7">
    <location>
        <begin position="250"/>
        <end position="275"/>
    </location>
</feature>
<evidence type="ECO:0000256" key="1">
    <source>
        <dbReference type="ARBA" id="ARBA00004651"/>
    </source>
</evidence>
<feature type="transmembrane region" description="Helical" evidence="7">
    <location>
        <begin position="102"/>
        <end position="123"/>
    </location>
</feature>
<dbReference type="Pfam" id="PF00528">
    <property type="entry name" value="BPD_transp_1"/>
    <property type="match status" value="1"/>
</dbReference>
<dbReference type="InterPro" id="IPR051393">
    <property type="entry name" value="ABC_transporter_permease"/>
</dbReference>
<comment type="similarity">
    <text evidence="7">Belongs to the binding-protein-dependent transport system permease family.</text>
</comment>
<keyword evidence="6 7" id="KW-0472">Membrane</keyword>
<sequence>MKKLAPYLFVLPCILLIGIFTYWPIVSSFFYSFHSWNFLSNDMPFVGLENYRNLLGGEEFRNSLIITIVFVVVSVPIRLGLALLLANFLVNETKLIRFLRGAYFLPSVTSTVAISVIWSWIFATDFGLVNSLLAILGVDKVTWLQSPMLALWVIIIVNTWKQLGYDMVIYVAGLQSIPKELYEASQVDGGKKFHVFRRVTFPLVMPTTYFLLIISVVESFQIFTIVNVMTNGGPAFATHMLVNLLYRTGFVLFDIGEGSALAVILFIILLVLAVVKSKLIGKKVHYEGS</sequence>
<protein>
    <submittedName>
        <fullName evidence="9">Carbohydrate ABC transporter permease</fullName>
    </submittedName>
</protein>
<evidence type="ECO:0000256" key="3">
    <source>
        <dbReference type="ARBA" id="ARBA00022475"/>
    </source>
</evidence>
<dbReference type="GO" id="GO:0055085">
    <property type="term" value="P:transmembrane transport"/>
    <property type="evidence" value="ECO:0007669"/>
    <property type="project" value="InterPro"/>
</dbReference>
<proteinExistence type="inferred from homology"/>
<dbReference type="EMBL" id="CP115921">
    <property type="protein sequence ID" value="XCD18937.1"/>
    <property type="molecule type" value="Genomic_DNA"/>
</dbReference>
<keyword evidence="3" id="KW-1003">Cell membrane</keyword>
<dbReference type="InterPro" id="IPR000515">
    <property type="entry name" value="MetI-like"/>
</dbReference>
<gene>
    <name evidence="9" type="ORF">PG915_19555</name>
</gene>
<keyword evidence="4 7" id="KW-0812">Transmembrane</keyword>
<dbReference type="GO" id="GO:0005886">
    <property type="term" value="C:plasma membrane"/>
    <property type="evidence" value="ECO:0007669"/>
    <property type="project" value="UniProtKB-SubCell"/>
</dbReference>
<evidence type="ECO:0000259" key="8">
    <source>
        <dbReference type="PROSITE" id="PS50928"/>
    </source>
</evidence>
<accession>A0AAU8BSJ8</accession>
<organism evidence="9">
    <name type="scientific">Vibrio chaetopteri</name>
    <dbReference type="NCBI Taxonomy" id="3016528"/>
    <lineage>
        <taxon>Bacteria</taxon>
        <taxon>Pseudomonadati</taxon>
        <taxon>Pseudomonadota</taxon>
        <taxon>Gammaproteobacteria</taxon>
        <taxon>Vibrionales</taxon>
        <taxon>Vibrionaceae</taxon>
        <taxon>Vibrio</taxon>
    </lineage>
</organism>
<feature type="transmembrane region" description="Helical" evidence="7">
    <location>
        <begin position="207"/>
        <end position="230"/>
    </location>
</feature>
<dbReference type="InterPro" id="IPR035906">
    <property type="entry name" value="MetI-like_sf"/>
</dbReference>